<proteinExistence type="predicted"/>
<evidence type="ECO:0000313" key="2">
    <source>
        <dbReference type="Proteomes" id="UP000308836"/>
    </source>
</evidence>
<reference evidence="1" key="1">
    <citation type="submission" date="2019-04" db="EMBL/GenBank/DDBJ databases">
        <title>Microbes associate with the intestines of laboratory mice.</title>
        <authorList>
            <person name="Navarre W."/>
            <person name="Wong E."/>
            <person name="Huang K."/>
            <person name="Tropini C."/>
            <person name="Ng K."/>
            <person name="Yu B."/>
        </authorList>
    </citation>
    <scope>NUCLEOTIDE SEQUENCE</scope>
    <source>
        <strain evidence="1">NM09_H32</strain>
    </source>
</reference>
<dbReference type="EMBL" id="SRYG01000009">
    <property type="protein sequence ID" value="TGY66106.1"/>
    <property type="molecule type" value="Genomic_DNA"/>
</dbReference>
<keyword evidence="2" id="KW-1185">Reference proteome</keyword>
<name>A0AC61R7Y4_9FIRM</name>
<organism evidence="1 2">
    <name type="scientific">Dubosiella muris</name>
    <dbReference type="NCBI Taxonomy" id="3038133"/>
    <lineage>
        <taxon>Bacteria</taxon>
        <taxon>Bacillati</taxon>
        <taxon>Bacillota</taxon>
        <taxon>Erysipelotrichia</taxon>
        <taxon>Erysipelotrichales</taxon>
        <taxon>Erysipelotrichaceae</taxon>
        <taxon>Dubosiella</taxon>
    </lineage>
</organism>
<evidence type="ECO:0000313" key="1">
    <source>
        <dbReference type="EMBL" id="TGY66106.1"/>
    </source>
</evidence>
<sequence>MDKKIVVTISREYGSYGREIGRRLAQRLHIAYYDKEILEQTAEQLGVSKMFFTDENLNDAGQFSLSGRMNYGVKYLTELSLSTKAYDTARTIMEELAKNESMVLVGRCANYILRHEPGIISVYCYGDLEDRVRRVIEEYHVPAGRARKEVLDTDRKRARFYEYFTHRKWGDLADFDVLINTSKKTPEEAVDLLVGVFEEKAKAQG</sequence>
<comment type="caution">
    <text evidence="1">The sequence shown here is derived from an EMBL/GenBank/DDBJ whole genome shotgun (WGS) entry which is preliminary data.</text>
</comment>
<dbReference type="Proteomes" id="UP000308836">
    <property type="component" value="Unassembled WGS sequence"/>
</dbReference>
<gene>
    <name evidence="1" type="ORF">E5336_05435</name>
</gene>
<protein>
    <submittedName>
        <fullName evidence="1">Cytidylate kinase-like family protein</fullName>
    </submittedName>
</protein>
<accession>A0AC61R7Y4</accession>